<dbReference type="PRINTS" id="PR00344">
    <property type="entry name" value="BCTRLSENSOR"/>
</dbReference>
<evidence type="ECO:0000259" key="9">
    <source>
        <dbReference type="PROSITE" id="PS50109"/>
    </source>
</evidence>
<keyword evidence="6 10" id="KW-0418">Kinase</keyword>
<keyword evidence="8" id="KW-0812">Transmembrane</keyword>
<dbReference type="GO" id="GO:0000155">
    <property type="term" value="F:phosphorelay sensor kinase activity"/>
    <property type="evidence" value="ECO:0007669"/>
    <property type="project" value="InterPro"/>
</dbReference>
<dbReference type="GO" id="GO:0005886">
    <property type="term" value="C:plasma membrane"/>
    <property type="evidence" value="ECO:0007669"/>
    <property type="project" value="UniProtKB-SubCell"/>
</dbReference>
<dbReference type="InterPro" id="IPR003594">
    <property type="entry name" value="HATPase_dom"/>
</dbReference>
<dbReference type="PROSITE" id="PS50109">
    <property type="entry name" value="HIS_KIN"/>
    <property type="match status" value="1"/>
</dbReference>
<evidence type="ECO:0000256" key="8">
    <source>
        <dbReference type="SAM" id="Phobius"/>
    </source>
</evidence>
<dbReference type="EMBL" id="CP113089">
    <property type="protein sequence ID" value="WAB82068.1"/>
    <property type="molecule type" value="Genomic_DNA"/>
</dbReference>
<accession>A0A9E8MM82</accession>
<evidence type="ECO:0000256" key="1">
    <source>
        <dbReference type="ARBA" id="ARBA00000085"/>
    </source>
</evidence>
<dbReference type="EC" id="2.7.13.3" evidence="3"/>
<dbReference type="SMART" id="SM00387">
    <property type="entry name" value="HATPase_c"/>
    <property type="match status" value="1"/>
</dbReference>
<dbReference type="AlphaFoldDB" id="A0A9E8MM82"/>
<keyword evidence="8" id="KW-1133">Transmembrane helix</keyword>
<dbReference type="PANTHER" id="PTHR43711">
    <property type="entry name" value="TWO-COMPONENT HISTIDINE KINASE"/>
    <property type="match status" value="1"/>
</dbReference>
<dbReference type="Gene3D" id="3.30.565.10">
    <property type="entry name" value="Histidine kinase-like ATPase, C-terminal domain"/>
    <property type="match status" value="1"/>
</dbReference>
<organism evidence="10 11">
    <name type="scientific">Microcella daejeonensis</name>
    <dbReference type="NCBI Taxonomy" id="2994971"/>
    <lineage>
        <taxon>Bacteria</taxon>
        <taxon>Bacillati</taxon>
        <taxon>Actinomycetota</taxon>
        <taxon>Actinomycetes</taxon>
        <taxon>Micrococcales</taxon>
        <taxon>Microbacteriaceae</taxon>
        <taxon>Microcella</taxon>
    </lineage>
</organism>
<name>A0A9E8MM82_9MICO</name>
<evidence type="ECO:0000256" key="2">
    <source>
        <dbReference type="ARBA" id="ARBA00004236"/>
    </source>
</evidence>
<keyword evidence="5" id="KW-0808">Transferase</keyword>
<dbReference type="Pfam" id="PF00512">
    <property type="entry name" value="HisKA"/>
    <property type="match status" value="1"/>
</dbReference>
<keyword evidence="11" id="KW-1185">Reference proteome</keyword>
<evidence type="ECO:0000256" key="5">
    <source>
        <dbReference type="ARBA" id="ARBA00022679"/>
    </source>
</evidence>
<comment type="subcellular location">
    <subcellularLocation>
        <location evidence="2">Cell membrane</location>
    </subcellularLocation>
</comment>
<dbReference type="InterPro" id="IPR004358">
    <property type="entry name" value="Sig_transdc_His_kin-like_C"/>
</dbReference>
<reference evidence="10" key="1">
    <citation type="submission" date="2022-11" db="EMBL/GenBank/DDBJ databases">
        <title>Description of Microcella daejonensis nov. sp, isolated from riverside soil.</title>
        <authorList>
            <person name="Molina K.M."/>
            <person name="Kim S.B."/>
        </authorList>
    </citation>
    <scope>NUCLEOTIDE SEQUENCE</scope>
    <source>
        <strain evidence="10">MMS21-STM12</strain>
    </source>
</reference>
<dbReference type="Proteomes" id="UP001164706">
    <property type="component" value="Chromosome"/>
</dbReference>
<protein>
    <recommendedName>
        <fullName evidence="3">histidine kinase</fullName>
        <ecNumber evidence="3">2.7.13.3</ecNumber>
    </recommendedName>
</protein>
<feature type="transmembrane region" description="Helical" evidence="8">
    <location>
        <begin position="6"/>
        <end position="28"/>
    </location>
</feature>
<evidence type="ECO:0000313" key="11">
    <source>
        <dbReference type="Proteomes" id="UP001164706"/>
    </source>
</evidence>
<dbReference type="SUPFAM" id="SSF55874">
    <property type="entry name" value="ATPase domain of HSP90 chaperone/DNA topoisomerase II/histidine kinase"/>
    <property type="match status" value="1"/>
</dbReference>
<dbReference type="KEGG" id="mdb:OVN18_03405"/>
<feature type="transmembrane region" description="Helical" evidence="8">
    <location>
        <begin position="40"/>
        <end position="64"/>
    </location>
</feature>
<gene>
    <name evidence="10" type="ORF">OVN18_03405</name>
</gene>
<feature type="domain" description="Histidine kinase" evidence="9">
    <location>
        <begin position="158"/>
        <end position="376"/>
    </location>
</feature>
<keyword evidence="8" id="KW-0472">Membrane</keyword>
<evidence type="ECO:0000313" key="10">
    <source>
        <dbReference type="EMBL" id="WAB82068.1"/>
    </source>
</evidence>
<dbReference type="InterPro" id="IPR003661">
    <property type="entry name" value="HisK_dim/P_dom"/>
</dbReference>
<proteinExistence type="predicted"/>
<feature type="transmembrane region" description="Helical" evidence="8">
    <location>
        <begin position="70"/>
        <end position="92"/>
    </location>
</feature>
<evidence type="ECO:0000256" key="7">
    <source>
        <dbReference type="ARBA" id="ARBA00023012"/>
    </source>
</evidence>
<dbReference type="CDD" id="cd00082">
    <property type="entry name" value="HisKA"/>
    <property type="match status" value="1"/>
</dbReference>
<dbReference type="InterPro" id="IPR005467">
    <property type="entry name" value="His_kinase_dom"/>
</dbReference>
<evidence type="ECO:0000256" key="4">
    <source>
        <dbReference type="ARBA" id="ARBA00022553"/>
    </source>
</evidence>
<dbReference type="SMART" id="SM00388">
    <property type="entry name" value="HisKA"/>
    <property type="match status" value="1"/>
</dbReference>
<evidence type="ECO:0000256" key="6">
    <source>
        <dbReference type="ARBA" id="ARBA00022777"/>
    </source>
</evidence>
<dbReference type="PANTHER" id="PTHR43711:SF1">
    <property type="entry name" value="HISTIDINE KINASE 1"/>
    <property type="match status" value="1"/>
</dbReference>
<dbReference type="InterPro" id="IPR036890">
    <property type="entry name" value="HATPase_C_sf"/>
</dbReference>
<keyword evidence="7" id="KW-0902">Two-component regulatory system</keyword>
<dbReference type="InterPro" id="IPR036097">
    <property type="entry name" value="HisK_dim/P_sf"/>
</dbReference>
<dbReference type="InterPro" id="IPR050736">
    <property type="entry name" value="Sensor_HK_Regulatory"/>
</dbReference>
<evidence type="ECO:0000256" key="3">
    <source>
        <dbReference type="ARBA" id="ARBA00012438"/>
    </source>
</evidence>
<sequence>MTLDPALQVVGSAALAALIAGGIAAVLLRLLRRAPVLVHIVIIVLAAVGAVAGGIAIAAVGMFITRADTIVALSVTATSGVISVLVAVLLGLRLSADARALGRDARRLGAGETVEPARRATTELDAVQAELVDSGARLRAARDDSERAEAARRELVSRIAHDLLAPLASMRAIAESLEDGLAPEPEEAARRIGAQTVRLQSLVGDLFELSRIDAGTMTIAAEPVSLSDLASDVVAQFGELARRHGRELRVAVSDEVLVLADPRALSRALVNVIINALEHSPDGGVVVVAVARDAREGILSIADEGPGVPEEDRERVFDAGWRASLSRPRPTIELAGGAGLGLAITRAIAEAHGGSARLGAAPAGGAVVELRVPRAAG</sequence>
<dbReference type="Pfam" id="PF02518">
    <property type="entry name" value="HATPase_c"/>
    <property type="match status" value="1"/>
</dbReference>
<dbReference type="RefSeq" id="WP_267781916.1">
    <property type="nucleotide sequence ID" value="NZ_CP113089.1"/>
</dbReference>
<comment type="catalytic activity">
    <reaction evidence="1">
        <text>ATP + protein L-histidine = ADP + protein N-phospho-L-histidine.</text>
        <dbReference type="EC" id="2.7.13.3"/>
    </reaction>
</comment>
<dbReference type="CDD" id="cd00075">
    <property type="entry name" value="HATPase"/>
    <property type="match status" value="1"/>
</dbReference>
<dbReference type="Gene3D" id="1.10.287.130">
    <property type="match status" value="1"/>
</dbReference>
<keyword evidence="4" id="KW-0597">Phosphoprotein</keyword>
<dbReference type="SUPFAM" id="SSF47384">
    <property type="entry name" value="Homodimeric domain of signal transducing histidine kinase"/>
    <property type="match status" value="1"/>
</dbReference>